<protein>
    <submittedName>
        <fullName evidence="1">Uncharacterized protein</fullName>
    </submittedName>
</protein>
<comment type="caution">
    <text evidence="1">The sequence shown here is derived from an EMBL/GenBank/DDBJ whole genome shotgun (WGS) entry which is preliminary data.</text>
</comment>
<evidence type="ECO:0000313" key="2">
    <source>
        <dbReference type="Proteomes" id="UP000012092"/>
    </source>
</evidence>
<proteinExistence type="predicted"/>
<reference evidence="1 2" key="1">
    <citation type="submission" date="2013-01" db="EMBL/GenBank/DDBJ databases">
        <authorList>
            <person name="Harkins D.M."/>
            <person name="Durkin A.S."/>
            <person name="Brinkac L.M."/>
            <person name="Haft D.H."/>
            <person name="Selengut J.D."/>
            <person name="Sanka R."/>
            <person name="DePew J."/>
            <person name="Purushe J."/>
            <person name="Picardeau M."/>
            <person name="Werts C."/>
            <person name="Goarant C."/>
            <person name="Vinetz J.M."/>
            <person name="Sutton G.G."/>
            <person name="Nierman W.C."/>
            <person name="Fouts D.E."/>
        </authorList>
    </citation>
    <scope>NUCLEOTIDE SEQUENCE [LARGE SCALE GENOMIC DNA]</scope>
    <source>
        <strain evidence="1 2">Verdun HP</strain>
    </source>
</reference>
<gene>
    <name evidence="1" type="ORF">LEP1GSC116_4070</name>
</gene>
<evidence type="ECO:0000313" key="1">
    <source>
        <dbReference type="EMBL" id="EMO02456.1"/>
    </source>
</evidence>
<organism evidence="1 2">
    <name type="scientific">Leptospira interrogans serovar Icterohaemorrhagiae str. Verdun HP</name>
    <dbReference type="NCBI Taxonomy" id="1049910"/>
    <lineage>
        <taxon>Bacteria</taxon>
        <taxon>Pseudomonadati</taxon>
        <taxon>Spirochaetota</taxon>
        <taxon>Spirochaetia</taxon>
        <taxon>Leptospirales</taxon>
        <taxon>Leptospiraceae</taxon>
        <taxon>Leptospira</taxon>
    </lineage>
</organism>
<dbReference type="AlphaFoldDB" id="M6R9S2"/>
<dbReference type="Proteomes" id="UP000012092">
    <property type="component" value="Unassembled WGS sequence"/>
</dbReference>
<dbReference type="EMBL" id="AHNZ02001052">
    <property type="protein sequence ID" value="EMO02456.1"/>
    <property type="molecule type" value="Genomic_DNA"/>
</dbReference>
<name>M6R9S2_LEPIR</name>
<sequence>MPFFLEDPHVISWNQIYGKDKQKQIHSTSYSFVRRYNP</sequence>
<accession>M6R9S2</accession>